<protein>
    <submittedName>
        <fullName evidence="1">Uncharacterized protein</fullName>
    </submittedName>
</protein>
<name>Q6ZEH1_SYNY3</name>
<keyword evidence="2" id="KW-1185">Reference proteome</keyword>
<accession>Q6ZEH1</accession>
<organism evidence="1 2">
    <name type="scientific">Synechocystis sp. (strain ATCC 27184 / PCC 6803 / Kazusa)</name>
    <dbReference type="NCBI Taxonomy" id="1111708"/>
    <lineage>
        <taxon>Bacteria</taxon>
        <taxon>Bacillati</taxon>
        <taxon>Cyanobacteriota</taxon>
        <taxon>Cyanophyceae</taxon>
        <taxon>Synechococcales</taxon>
        <taxon>Merismopediaceae</taxon>
        <taxon>Synechocystis</taxon>
    </lineage>
</organism>
<sequence length="194" mass="21847">MVLGLNPGVGYPELQSRDGVWANRIRQTSFSKCFDRSPPGDQAWLKLHVKESPYWRSLMSFGQRCCGNNFEFSQILNFELYPWHSSALTSALNCPPSIIDLYVFQPLAEVQTRHIFAFGKPWDKVFQGLGLTEVRRYGDGFQPLPGVSTPGWTVVIFRSALMTVPIIVSWQQGYAGPPGKPRLQALRAIIENEG</sequence>
<evidence type="ECO:0000313" key="1">
    <source>
        <dbReference type="EMBL" id="BAD01929.1"/>
    </source>
</evidence>
<dbReference type="EnsemblBacteria" id="BAD01929">
    <property type="protein sequence ID" value="BAD01929"/>
    <property type="gene ID" value="BAD01929"/>
</dbReference>
<geneLocation type="plasmid" evidence="1 2">
    <name>pSYSA</name>
</geneLocation>
<gene>
    <name evidence="1" type="ordered locus">sll7027</name>
</gene>
<dbReference type="EMBL" id="AP004311">
    <property type="protein sequence ID" value="BAD01929.1"/>
    <property type="molecule type" value="Genomic_DNA"/>
</dbReference>
<dbReference type="KEGG" id="syn:sll7027"/>
<proteinExistence type="predicted"/>
<keyword evidence="1" id="KW-0614">Plasmid</keyword>
<reference evidence="1 2" key="1">
    <citation type="journal article" date="2003" name="DNA Res.">
        <title>Structural analysis of four large plasmids harboring in a unicellular cyanobacterium, Synechocystis sp. PCC 6803.</title>
        <authorList>
            <person name="Kaneko T."/>
            <person name="Nakamura Y."/>
            <person name="Sasamoto S."/>
            <person name="Watanabe A."/>
            <person name="Kohara M."/>
            <person name="Matsumoto M."/>
            <person name="Shimpo S."/>
            <person name="Yamada M."/>
            <person name="Tabata S."/>
        </authorList>
    </citation>
    <scope>NUCLEOTIDE SEQUENCE [LARGE SCALE GENOMIC DNA]</scope>
    <source>
        <strain evidence="2">ATCC 27184 / PCC 6803 / Kazusa</strain>
    </source>
</reference>
<dbReference type="AlphaFoldDB" id="Q6ZEH1"/>
<dbReference type="InParanoid" id="Q6ZEH1"/>
<evidence type="ECO:0000313" key="2">
    <source>
        <dbReference type="Proteomes" id="UP000001425"/>
    </source>
</evidence>
<dbReference type="Proteomes" id="UP000001425">
    <property type="component" value="Plasmid pSYSA"/>
</dbReference>